<dbReference type="InterPro" id="IPR016039">
    <property type="entry name" value="Thiolase-like"/>
</dbReference>
<name>A0A7L9RSC6_9PROT</name>
<evidence type="ECO:0000259" key="8">
    <source>
        <dbReference type="Pfam" id="PF00108"/>
    </source>
</evidence>
<keyword evidence="11" id="KW-1185">Reference proteome</keyword>
<proteinExistence type="inferred from homology"/>
<dbReference type="SUPFAM" id="SSF53901">
    <property type="entry name" value="Thiolase-like"/>
    <property type="match status" value="2"/>
</dbReference>
<evidence type="ECO:0000259" key="9">
    <source>
        <dbReference type="Pfam" id="PF02803"/>
    </source>
</evidence>
<dbReference type="PANTHER" id="PTHR18919:SF138">
    <property type="entry name" value="ACETYL-COA C-ACETYLTRANSFERASE"/>
    <property type="match status" value="1"/>
</dbReference>
<dbReference type="InterPro" id="IPR002155">
    <property type="entry name" value="Thiolase"/>
</dbReference>
<evidence type="ECO:0000256" key="3">
    <source>
        <dbReference type="ARBA" id="ARBA00022752"/>
    </source>
</evidence>
<dbReference type="GO" id="GO:0042619">
    <property type="term" value="P:poly-hydroxybutyrate biosynthetic process"/>
    <property type="evidence" value="ECO:0007669"/>
    <property type="project" value="UniProtKB-KW"/>
</dbReference>
<evidence type="ECO:0000256" key="7">
    <source>
        <dbReference type="RuleBase" id="RU003557"/>
    </source>
</evidence>
<evidence type="ECO:0000313" key="10">
    <source>
        <dbReference type="EMBL" id="QOL19517.1"/>
    </source>
</evidence>
<dbReference type="GO" id="GO:0003985">
    <property type="term" value="F:acetyl-CoA C-acetyltransferase activity"/>
    <property type="evidence" value="ECO:0007669"/>
    <property type="project" value="UniProtKB-EC"/>
</dbReference>
<evidence type="ECO:0000313" key="11">
    <source>
        <dbReference type="Proteomes" id="UP000594001"/>
    </source>
</evidence>
<protein>
    <submittedName>
        <fullName evidence="10">Acetyl-CoA acetyltransferase</fullName>
        <ecNumber evidence="10">2.3.1.9</ecNumber>
    </submittedName>
</protein>
<keyword evidence="3" id="KW-0583">PHB biosynthesis</keyword>
<feature type="domain" description="Thiolase C-terminal" evidence="9">
    <location>
        <begin position="272"/>
        <end position="394"/>
    </location>
</feature>
<feature type="active site" description="Proton acceptor" evidence="6">
    <location>
        <position position="381"/>
    </location>
</feature>
<organism evidence="10 11">
    <name type="scientific">Candidatus Bodocaedibacter vickermanii</name>
    <dbReference type="NCBI Taxonomy" id="2741701"/>
    <lineage>
        <taxon>Bacteria</taxon>
        <taxon>Pseudomonadati</taxon>
        <taxon>Pseudomonadota</taxon>
        <taxon>Alphaproteobacteria</taxon>
        <taxon>Holosporales</taxon>
        <taxon>Candidatus Paracaedibacteraceae</taxon>
        <taxon>Candidatus Bodocaedibacter</taxon>
    </lineage>
</organism>
<evidence type="ECO:0000256" key="1">
    <source>
        <dbReference type="ARBA" id="ARBA00010982"/>
    </source>
</evidence>
<sequence length="395" mass="41581">MVEKSKMKQVFIYSAKRTPMGSFMGELSTKNAVDLGVAAVKAVLHTADPKSVQEIVMGCVLPAGLGQAPARQVAIKSGLSEHTIASTVNKVCGSGLKAVMMLSDSIQLGRINVGIAGGMESMSSAPYLLPKVRQGYKYGHTQLLDHMALDGLEDAYEPGVSMGVLAERLAETYAFSREAQDAYAISSTTKAQIATESGAFANEIAAITIEGRTPYTMEQDEGPRKAKPEKVPQLKPAFKKEGTITAASASPISDGAAALLLGSEDAAGSLGLKPRAVIKSYASYSHEPQWFTTAPINAIKTVLNDTGWSIDDVDLFEINEAFAVVPMAVMRDLKIPAEKVNIHGGALVLGHPLGASGARVVVTLLHALERHNLKRGIAALCIGGGEGVAIAIERV</sequence>
<dbReference type="PROSITE" id="PS00099">
    <property type="entry name" value="THIOLASE_3"/>
    <property type="match status" value="1"/>
</dbReference>
<evidence type="ECO:0000256" key="4">
    <source>
        <dbReference type="ARBA" id="ARBA00023315"/>
    </source>
</evidence>
<reference evidence="10 11" key="1">
    <citation type="submission" date="2020-06" db="EMBL/GenBank/DDBJ databases">
        <title>The endosymbiont of the kinetoplastid Bodo saltans is a Paracaedibacter-like alpha-proteobacterium possessing a putative toxin-antitoxin system.</title>
        <authorList>
            <person name="Midha S."/>
            <person name="Rigden D.J."/>
            <person name="Siozios S."/>
            <person name="Hurst G.D.D."/>
            <person name="Jackson A.P."/>
        </authorList>
    </citation>
    <scope>NUCLEOTIDE SEQUENCE [LARGE SCALE GENOMIC DNA]</scope>
    <source>
        <strain evidence="10">Lake Konstanz</strain>
    </source>
</reference>
<keyword evidence="4 7" id="KW-0012">Acyltransferase</keyword>
<gene>
    <name evidence="10" type="primary">thlA</name>
    <name evidence="10" type="ORF">CPBP_00279</name>
</gene>
<dbReference type="EC" id="2.3.1.9" evidence="10"/>
<dbReference type="FunFam" id="3.40.47.10:FF:000010">
    <property type="entry name" value="Acetyl-CoA acetyltransferase (Thiolase)"/>
    <property type="match status" value="1"/>
</dbReference>
<keyword evidence="2 7" id="KW-0808">Transferase</keyword>
<dbReference type="InterPro" id="IPR020616">
    <property type="entry name" value="Thiolase_N"/>
</dbReference>
<dbReference type="Gene3D" id="3.40.47.10">
    <property type="match status" value="1"/>
</dbReference>
<dbReference type="NCBIfam" id="TIGR01930">
    <property type="entry name" value="AcCoA-C-Actrans"/>
    <property type="match status" value="1"/>
</dbReference>
<dbReference type="GO" id="GO:0044281">
    <property type="term" value="P:small molecule metabolic process"/>
    <property type="evidence" value="ECO:0007669"/>
    <property type="project" value="UniProtKB-ARBA"/>
</dbReference>
<dbReference type="KEGG" id="pbal:CPBP_00279"/>
<dbReference type="EMBL" id="CP054719">
    <property type="protein sequence ID" value="QOL19517.1"/>
    <property type="molecule type" value="Genomic_DNA"/>
</dbReference>
<dbReference type="PANTHER" id="PTHR18919">
    <property type="entry name" value="ACETYL-COA C-ACYLTRANSFERASE"/>
    <property type="match status" value="1"/>
</dbReference>
<evidence type="ECO:0000256" key="5">
    <source>
        <dbReference type="ARBA" id="ARBA00037924"/>
    </source>
</evidence>
<dbReference type="Pfam" id="PF02803">
    <property type="entry name" value="Thiolase_C"/>
    <property type="match status" value="1"/>
</dbReference>
<dbReference type="InterPro" id="IPR020617">
    <property type="entry name" value="Thiolase_C"/>
</dbReference>
<dbReference type="AlphaFoldDB" id="A0A7L9RSC6"/>
<dbReference type="Proteomes" id="UP000594001">
    <property type="component" value="Chromosome"/>
</dbReference>
<dbReference type="CDD" id="cd00751">
    <property type="entry name" value="thiolase"/>
    <property type="match status" value="1"/>
</dbReference>
<dbReference type="PROSITE" id="PS00098">
    <property type="entry name" value="THIOLASE_1"/>
    <property type="match status" value="1"/>
</dbReference>
<comment type="pathway">
    <text evidence="5">Metabolic intermediate biosynthesis; (R)-mevalonate biosynthesis; (R)-mevalonate from acetyl-CoA: step 1/3.</text>
</comment>
<dbReference type="InterPro" id="IPR020615">
    <property type="entry name" value="Thiolase_acyl_enz_int_AS"/>
</dbReference>
<feature type="active site" description="Proton acceptor" evidence="6">
    <location>
        <position position="351"/>
    </location>
</feature>
<dbReference type="InterPro" id="IPR020610">
    <property type="entry name" value="Thiolase_AS"/>
</dbReference>
<comment type="similarity">
    <text evidence="1 7">Belongs to the thiolase-like superfamily. Thiolase family.</text>
</comment>
<feature type="active site" description="Acyl-thioester intermediate" evidence="6">
    <location>
        <position position="92"/>
    </location>
</feature>
<accession>A0A7L9RSC6</accession>
<feature type="domain" description="Thiolase N-terminal" evidence="8">
    <location>
        <begin position="10"/>
        <end position="265"/>
    </location>
</feature>
<evidence type="ECO:0000256" key="2">
    <source>
        <dbReference type="ARBA" id="ARBA00022679"/>
    </source>
</evidence>
<dbReference type="Pfam" id="PF00108">
    <property type="entry name" value="Thiolase_N"/>
    <property type="match status" value="1"/>
</dbReference>
<evidence type="ECO:0000256" key="6">
    <source>
        <dbReference type="PIRSR" id="PIRSR000429-1"/>
    </source>
</evidence>
<dbReference type="PIRSF" id="PIRSF000429">
    <property type="entry name" value="Ac-CoA_Ac_transf"/>
    <property type="match status" value="1"/>
</dbReference>